<dbReference type="PANTHER" id="PTHR43155:SF2">
    <property type="entry name" value="CYCLIC DI-GMP PHOSPHODIESTERASE PA4108"/>
    <property type="match status" value="1"/>
</dbReference>
<dbReference type="CDD" id="cd00077">
    <property type="entry name" value="HDc"/>
    <property type="match status" value="1"/>
</dbReference>
<dbReference type="InterPro" id="IPR037522">
    <property type="entry name" value="HD_GYP_dom"/>
</dbReference>
<name>A0ABV1HL71_9FIRM</name>
<evidence type="ECO:0000313" key="3">
    <source>
        <dbReference type="Proteomes" id="UP001437460"/>
    </source>
</evidence>
<sequence>MDYNESSVREYGGKNTMTQREIENIKELFRSFVRVMSSAVDERTPYNATHTRNMAEYGERFISYLNEQARAAGKQPLFDADHREEFLMSVWLHDIGKLVIPLEIMNKDTRLMPEQTNELLHRFEKIHLLAQISCLKGMISEQELKREQEELVKDREEILQANTAGICTDALRAEISRIHEKTYTEEDGSTRTWITDEEFRMLMIRKGTLSEEEREIMESHVVFTDKLLSEIRFSKKLSHVRAWAAAHHELLDGSGYPKHLKGNQIPMEVRMLTILDIFDALVAEDRPYKPGVPVEKALKILDGMANREGKLDPELTRLFAESRCWEKKL</sequence>
<dbReference type="SMART" id="SM00471">
    <property type="entry name" value="HDc"/>
    <property type="match status" value="1"/>
</dbReference>
<feature type="domain" description="HD-GYP" evidence="1">
    <location>
        <begin position="127"/>
        <end position="329"/>
    </location>
</feature>
<dbReference type="InterPro" id="IPR003607">
    <property type="entry name" value="HD/PDEase_dom"/>
</dbReference>
<proteinExistence type="predicted"/>
<dbReference type="PANTHER" id="PTHR43155">
    <property type="entry name" value="CYCLIC DI-GMP PHOSPHODIESTERASE PA4108-RELATED"/>
    <property type="match status" value="1"/>
</dbReference>
<comment type="caution">
    <text evidence="2">The sequence shown here is derived from an EMBL/GenBank/DDBJ whole genome shotgun (WGS) entry which is preliminary data.</text>
</comment>
<accession>A0ABV1HL71</accession>
<dbReference type="Proteomes" id="UP001437460">
    <property type="component" value="Unassembled WGS sequence"/>
</dbReference>
<reference evidence="2 3" key="1">
    <citation type="submission" date="2024-03" db="EMBL/GenBank/DDBJ databases">
        <title>Human intestinal bacterial collection.</title>
        <authorList>
            <person name="Pauvert C."/>
            <person name="Hitch T.C.A."/>
            <person name="Clavel T."/>
        </authorList>
    </citation>
    <scope>NUCLEOTIDE SEQUENCE [LARGE SCALE GENOMIC DNA]</scope>
    <source>
        <strain evidence="2 3">CLA-AP-H27</strain>
    </source>
</reference>
<gene>
    <name evidence="2" type="ORF">WMO41_07835</name>
</gene>
<organism evidence="2 3">
    <name type="scientific">Ventrimonas faecis</name>
    <dbReference type="NCBI Taxonomy" id="3133170"/>
    <lineage>
        <taxon>Bacteria</taxon>
        <taxon>Bacillati</taxon>
        <taxon>Bacillota</taxon>
        <taxon>Clostridia</taxon>
        <taxon>Lachnospirales</taxon>
        <taxon>Lachnospiraceae</taxon>
        <taxon>Ventrimonas</taxon>
    </lineage>
</organism>
<dbReference type="Pfam" id="PF13487">
    <property type="entry name" value="HD_5"/>
    <property type="match status" value="1"/>
</dbReference>
<dbReference type="EMBL" id="JBBMFJ010000014">
    <property type="protein sequence ID" value="MEQ2563074.1"/>
    <property type="molecule type" value="Genomic_DNA"/>
</dbReference>
<dbReference type="Gene3D" id="1.10.3210.10">
    <property type="entry name" value="Hypothetical protein af1432"/>
    <property type="match status" value="2"/>
</dbReference>
<protein>
    <submittedName>
        <fullName evidence="2">HD domain-containing phosphohydrolase</fullName>
    </submittedName>
</protein>
<evidence type="ECO:0000313" key="2">
    <source>
        <dbReference type="EMBL" id="MEQ2563074.1"/>
    </source>
</evidence>
<keyword evidence="3" id="KW-1185">Reference proteome</keyword>
<dbReference type="PROSITE" id="PS51832">
    <property type="entry name" value="HD_GYP"/>
    <property type="match status" value="1"/>
</dbReference>
<dbReference type="SUPFAM" id="SSF109604">
    <property type="entry name" value="HD-domain/PDEase-like"/>
    <property type="match status" value="1"/>
</dbReference>
<evidence type="ECO:0000259" key="1">
    <source>
        <dbReference type="PROSITE" id="PS51832"/>
    </source>
</evidence>